<dbReference type="EMBL" id="VFSU01000034">
    <property type="protein sequence ID" value="TPE58546.1"/>
    <property type="molecule type" value="Genomic_DNA"/>
</dbReference>
<evidence type="ECO:0000313" key="1">
    <source>
        <dbReference type="EMBL" id="TPE58546.1"/>
    </source>
</evidence>
<comment type="caution">
    <text evidence="1">The sequence shown here is derived from an EMBL/GenBank/DDBJ whole genome shotgun (WGS) entry which is preliminary data.</text>
</comment>
<evidence type="ECO:0000313" key="2">
    <source>
        <dbReference type="Proteomes" id="UP000319897"/>
    </source>
</evidence>
<proteinExistence type="predicted"/>
<dbReference type="RefSeq" id="WP_140929398.1">
    <property type="nucleotide sequence ID" value="NZ_VFSU01000034.1"/>
</dbReference>
<organism evidence="1 2">
    <name type="scientific">Sandaracinobacter neustonicus</name>
    <dbReference type="NCBI Taxonomy" id="1715348"/>
    <lineage>
        <taxon>Bacteria</taxon>
        <taxon>Pseudomonadati</taxon>
        <taxon>Pseudomonadota</taxon>
        <taxon>Alphaproteobacteria</taxon>
        <taxon>Sphingomonadales</taxon>
        <taxon>Sphingosinicellaceae</taxon>
        <taxon>Sandaracinobacter</taxon>
    </lineage>
</organism>
<gene>
    <name evidence="1" type="ORF">FJQ54_15900</name>
</gene>
<dbReference type="OrthoDB" id="7204652at2"/>
<sequence>MARHMKNPLAYPAAKARHRFHPSKILAVAGMLAVFAVQNPAIAQDRNQSNELYHIFDLKTAAPKRDVIAAAGAGLKRNTSDAQTMTPIVMGAPPETPGRFTIRNPLEGSASMSGIAAMIPASQLAQFKQASCDGAVWIANALRKVRGSQNLRLTLCLFPYQQGYQLNVYGIDVKEQGGGISARLGLALAEQVVGKPDGWTEKTILDVVREIQAKTGATVSYVEGQPEIAGKPWEVPAAGVGGEGAQ</sequence>
<keyword evidence="2" id="KW-1185">Reference proteome</keyword>
<dbReference type="Proteomes" id="UP000319897">
    <property type="component" value="Unassembled WGS sequence"/>
</dbReference>
<name>A0A501XDI0_9SPHN</name>
<reference evidence="1 2" key="1">
    <citation type="submission" date="2019-06" db="EMBL/GenBank/DDBJ databases">
        <authorList>
            <person name="Lee I."/>
            <person name="Jang G.I."/>
            <person name="Hwang C.Y."/>
        </authorList>
    </citation>
    <scope>NUCLEOTIDE SEQUENCE [LARGE SCALE GENOMIC DNA]</scope>
    <source>
        <strain evidence="1 2">PAMC 28131</strain>
    </source>
</reference>
<protein>
    <submittedName>
        <fullName evidence="1">Uncharacterized protein</fullName>
    </submittedName>
</protein>
<accession>A0A501XDI0</accession>
<dbReference type="AlphaFoldDB" id="A0A501XDI0"/>